<dbReference type="SMART" id="SM01117">
    <property type="entry name" value="Cyt-b5"/>
    <property type="match status" value="1"/>
</dbReference>
<feature type="domain" description="Cytochrome b5 heme-binding" evidence="7">
    <location>
        <begin position="357"/>
        <end position="445"/>
    </location>
</feature>
<feature type="transmembrane region" description="Helical" evidence="6">
    <location>
        <begin position="635"/>
        <end position="654"/>
    </location>
</feature>
<dbReference type="InterPro" id="IPR045150">
    <property type="entry name" value="CYB561D1/2"/>
</dbReference>
<comment type="subcellular location">
    <subcellularLocation>
        <location evidence="2">Membrane</location>
        <topology evidence="2">Multi-pass membrane protein</topology>
    </subcellularLocation>
</comment>
<dbReference type="Gene3D" id="1.20.120.1770">
    <property type="match status" value="1"/>
</dbReference>
<protein>
    <submittedName>
        <fullName evidence="8">Cytochrome b5-like heme steroid binding domain containing protein</fullName>
    </submittedName>
</protein>
<dbReference type="AlphaFoldDB" id="A0A078A569"/>
<proteinExistence type="predicted"/>
<dbReference type="PANTHER" id="PTHR15422">
    <property type="entry name" value="OS05G0565100 PROTEIN"/>
    <property type="match status" value="1"/>
</dbReference>
<gene>
    <name evidence="8" type="primary">Contig12610.g13452</name>
    <name evidence="8" type="ORF">STYLEM_6309</name>
</gene>
<keyword evidence="6" id="KW-1133">Transmembrane helix</keyword>
<keyword evidence="3" id="KW-0349">Heme</keyword>
<evidence type="ECO:0000256" key="2">
    <source>
        <dbReference type="ARBA" id="ARBA00004141"/>
    </source>
</evidence>
<evidence type="ECO:0000259" key="7">
    <source>
        <dbReference type="PROSITE" id="PS50255"/>
    </source>
</evidence>
<dbReference type="PROSITE" id="PS50255">
    <property type="entry name" value="CYTOCHROME_B5_2"/>
    <property type="match status" value="1"/>
</dbReference>
<dbReference type="GO" id="GO:0046872">
    <property type="term" value="F:metal ion binding"/>
    <property type="evidence" value="ECO:0007669"/>
    <property type="project" value="UniProtKB-KW"/>
</dbReference>
<accession>A0A078A569</accession>
<evidence type="ECO:0000256" key="6">
    <source>
        <dbReference type="SAM" id="Phobius"/>
    </source>
</evidence>
<dbReference type="Pfam" id="PF00173">
    <property type="entry name" value="Cyt-b5"/>
    <property type="match status" value="1"/>
</dbReference>
<dbReference type="GO" id="GO:0020037">
    <property type="term" value="F:heme binding"/>
    <property type="evidence" value="ECO:0007669"/>
    <property type="project" value="TreeGrafter"/>
</dbReference>
<dbReference type="InterPro" id="IPR001199">
    <property type="entry name" value="Cyt_B5-like_heme/steroid-bd"/>
</dbReference>
<feature type="transmembrane region" description="Helical" evidence="6">
    <location>
        <begin position="245"/>
        <end position="271"/>
    </location>
</feature>
<sequence length="775" mass="90020">MINITKEPVYRTYVLVHILLLLKLGRSVIFRDSSTLDAYVLNNTHIAFEVSVPNNHLLAIGFGNYMTDSDMVMWQSKGVQSACQDMWSTGRRKPSIDIINDYNTQIKYDQAQRAFFRSIRRLDTGDKYDYEIDHEFKEINMIWAFIDTSADLQRHYMDNKGRMKMRMNQQGQIEFELIPILDIALIAGWLQFMAWTVLGLVQVASYRYLRRYWWLNNWLHAVCGTIICLETLIIGFVGMIDGFFITWHVILGFAIMGYVFLVSIFGFYVLWYQNTVQWQSAKVARLKKIKRISGYILIVLSQLAMISGVFEYNHQSPSALRSLLGILDIIVFFGIWGAMEFYFRRHREDYVPFIDKKIEMSSEEFYDRIKRGEKLVLLNDMVLNVSKYQFNHPGGKFVIAQNVGRDITKFFYGAYQMENYGNQKPYFHSNVARAIVNELMMGRMSTKAPKFIAQAVGKYPVNSNTKCFVFRSHTNVPGISKYYPDISYIGKHYLLSSLDQFQVRRQYTISNCMQGETYNWYLKAISYCLSDSSNVSMSFRNLVTNGLPVVNEIEVGEDGQNNSAYSIMNFETQQDMIESCQKNGCEVVMTIKDYKAPDGLATRIFEDTSNGKNIVLTVQGPMGIGLDIQRTGTHIAFTGGTGCLVFVDLVAFLLRKSMKSLKPSEDNQIDGDSFKFVLYVSFPKREEVIGLELYEGLVQIQEKFELKNFEFHMRLSNETKERWDFKFLDQQLDKYNENLQKIWVCGPPRMNEDFDKNLLRLQNKYGYGHHTYDIL</sequence>
<dbReference type="Proteomes" id="UP000039865">
    <property type="component" value="Unassembled WGS sequence"/>
</dbReference>
<evidence type="ECO:0000313" key="8">
    <source>
        <dbReference type="EMBL" id="CDW77349.1"/>
    </source>
</evidence>
<dbReference type="EMBL" id="CCKQ01006058">
    <property type="protein sequence ID" value="CDW77349.1"/>
    <property type="molecule type" value="Genomic_DNA"/>
</dbReference>
<evidence type="ECO:0000256" key="3">
    <source>
        <dbReference type="ARBA" id="ARBA00022617"/>
    </source>
</evidence>
<keyword evidence="5" id="KW-0408">Iron</keyword>
<dbReference type="SUPFAM" id="SSF55856">
    <property type="entry name" value="Cytochrome b5-like heme/steroid binding domain"/>
    <property type="match status" value="1"/>
</dbReference>
<dbReference type="InterPro" id="IPR005018">
    <property type="entry name" value="DOMON_domain"/>
</dbReference>
<dbReference type="Gene3D" id="3.40.50.80">
    <property type="entry name" value="Nucleotide-binding domain of ferredoxin-NADP reductase (FNR) module"/>
    <property type="match status" value="1"/>
</dbReference>
<reference evidence="8 9" key="1">
    <citation type="submission" date="2014-06" db="EMBL/GenBank/DDBJ databases">
        <authorList>
            <person name="Swart Estienne"/>
        </authorList>
    </citation>
    <scope>NUCLEOTIDE SEQUENCE [LARGE SCALE GENOMIC DNA]</scope>
    <source>
        <strain evidence="8 9">130c</strain>
    </source>
</reference>
<evidence type="ECO:0000313" key="9">
    <source>
        <dbReference type="Proteomes" id="UP000039865"/>
    </source>
</evidence>
<dbReference type="InParanoid" id="A0A078A569"/>
<evidence type="ECO:0000256" key="4">
    <source>
        <dbReference type="ARBA" id="ARBA00022723"/>
    </source>
</evidence>
<keyword evidence="4" id="KW-0479">Metal-binding</keyword>
<feature type="transmembrane region" description="Helical" evidence="6">
    <location>
        <begin position="218"/>
        <end position="239"/>
    </location>
</feature>
<keyword evidence="6" id="KW-0472">Membrane</keyword>
<dbReference type="SUPFAM" id="SSF52343">
    <property type="entry name" value="Ferredoxin reductase-like, C-terminal NADP-linked domain"/>
    <property type="match status" value="1"/>
</dbReference>
<evidence type="ECO:0000256" key="1">
    <source>
        <dbReference type="ARBA" id="ARBA00001970"/>
    </source>
</evidence>
<comment type="cofactor">
    <cofactor evidence="1">
        <name>heme b</name>
        <dbReference type="ChEBI" id="CHEBI:60344"/>
    </cofactor>
</comment>
<dbReference type="PANTHER" id="PTHR15422:SF24">
    <property type="entry name" value="DOMON RELATED DOMAIN-CONTAINING PROTEIN"/>
    <property type="match status" value="1"/>
</dbReference>
<dbReference type="Pfam" id="PF03351">
    <property type="entry name" value="DOMON"/>
    <property type="match status" value="1"/>
</dbReference>
<dbReference type="Gene3D" id="3.10.120.10">
    <property type="entry name" value="Cytochrome b5-like heme/steroid binding domain"/>
    <property type="match status" value="1"/>
</dbReference>
<keyword evidence="9" id="KW-1185">Reference proteome</keyword>
<keyword evidence="6" id="KW-0812">Transmembrane</keyword>
<feature type="transmembrane region" description="Helical" evidence="6">
    <location>
        <begin position="183"/>
        <end position="206"/>
    </location>
</feature>
<feature type="transmembrane region" description="Helical" evidence="6">
    <location>
        <begin position="292"/>
        <end position="310"/>
    </location>
</feature>
<evidence type="ECO:0000256" key="5">
    <source>
        <dbReference type="ARBA" id="ARBA00023004"/>
    </source>
</evidence>
<dbReference type="InterPro" id="IPR045266">
    <property type="entry name" value="DOH_DOMON"/>
</dbReference>
<dbReference type="OrthoDB" id="260091at2759"/>
<dbReference type="InterPro" id="IPR039261">
    <property type="entry name" value="FNR_nucleotide-bd"/>
</dbReference>
<feature type="transmembrane region" description="Helical" evidence="6">
    <location>
        <begin position="322"/>
        <end position="343"/>
    </location>
</feature>
<dbReference type="GO" id="GO:0140575">
    <property type="term" value="F:transmembrane monodehydroascorbate reductase activity"/>
    <property type="evidence" value="ECO:0007669"/>
    <property type="project" value="InterPro"/>
</dbReference>
<dbReference type="CDD" id="cd09631">
    <property type="entry name" value="DOMON_DOH"/>
    <property type="match status" value="1"/>
</dbReference>
<dbReference type="InterPro" id="IPR036400">
    <property type="entry name" value="Cyt_B5-like_heme/steroid_sf"/>
</dbReference>
<organism evidence="8 9">
    <name type="scientific">Stylonychia lemnae</name>
    <name type="common">Ciliate</name>
    <dbReference type="NCBI Taxonomy" id="5949"/>
    <lineage>
        <taxon>Eukaryota</taxon>
        <taxon>Sar</taxon>
        <taxon>Alveolata</taxon>
        <taxon>Ciliophora</taxon>
        <taxon>Intramacronucleata</taxon>
        <taxon>Spirotrichea</taxon>
        <taxon>Stichotrichia</taxon>
        <taxon>Sporadotrichida</taxon>
        <taxon>Oxytrichidae</taxon>
        <taxon>Stylonychinae</taxon>
        <taxon>Stylonychia</taxon>
    </lineage>
</organism>
<name>A0A078A569_STYLE</name>
<dbReference type="GO" id="GO:0016020">
    <property type="term" value="C:membrane"/>
    <property type="evidence" value="ECO:0007669"/>
    <property type="project" value="UniProtKB-SubCell"/>
</dbReference>